<evidence type="ECO:0008006" key="3">
    <source>
        <dbReference type="Google" id="ProtNLM"/>
    </source>
</evidence>
<proteinExistence type="predicted"/>
<dbReference type="SUPFAM" id="SSF88697">
    <property type="entry name" value="PUA domain-like"/>
    <property type="match status" value="1"/>
</dbReference>
<comment type="caution">
    <text evidence="1">The sequence shown here is derived from an EMBL/GenBank/DDBJ whole genome shotgun (WGS) entry which is preliminary data.</text>
</comment>
<name>A0ABN1FQX4_9BACI</name>
<reference evidence="2" key="1">
    <citation type="journal article" date="2019" name="Int. J. Syst. Evol. Microbiol.">
        <title>The Global Catalogue of Microorganisms (GCM) 10K type strain sequencing project: providing services to taxonomists for standard genome sequencing and annotation.</title>
        <authorList>
            <consortium name="The Broad Institute Genomics Platform"/>
            <consortium name="The Broad Institute Genome Sequencing Center for Infectious Disease"/>
            <person name="Wu L."/>
            <person name="Ma J."/>
        </authorList>
    </citation>
    <scope>NUCLEOTIDE SEQUENCE [LARGE SCALE GENOMIC DNA]</scope>
    <source>
        <strain evidence="2">JCM 15395</strain>
    </source>
</reference>
<organism evidence="1 2">
    <name type="scientific">Virgibacillus siamensis</name>
    <dbReference type="NCBI Taxonomy" id="480071"/>
    <lineage>
        <taxon>Bacteria</taxon>
        <taxon>Bacillati</taxon>
        <taxon>Bacillota</taxon>
        <taxon>Bacilli</taxon>
        <taxon>Bacillales</taxon>
        <taxon>Bacillaceae</taxon>
        <taxon>Virgibacillus</taxon>
    </lineage>
</organism>
<dbReference type="EMBL" id="BAAADS010000006">
    <property type="protein sequence ID" value="GAA0595688.1"/>
    <property type="molecule type" value="Genomic_DNA"/>
</dbReference>
<gene>
    <name evidence="1" type="ORF">GCM10009001_09760</name>
</gene>
<accession>A0ABN1FQX4</accession>
<evidence type="ECO:0000313" key="2">
    <source>
        <dbReference type="Proteomes" id="UP001500866"/>
    </source>
</evidence>
<keyword evidence="2" id="KW-1185">Reference proteome</keyword>
<dbReference type="CDD" id="cd06552">
    <property type="entry name" value="ASCH_yqfb_like"/>
    <property type="match status" value="1"/>
</dbReference>
<dbReference type="Proteomes" id="UP001500866">
    <property type="component" value="Unassembled WGS sequence"/>
</dbReference>
<dbReference type="InterPro" id="IPR015947">
    <property type="entry name" value="PUA-like_sf"/>
</dbReference>
<dbReference type="RefSeq" id="WP_343810809.1">
    <property type="nucleotide sequence ID" value="NZ_BAAADS010000006.1"/>
</dbReference>
<protein>
    <recommendedName>
        <fullName evidence="3">ASCH domain-containing protein</fullName>
    </recommendedName>
</protein>
<evidence type="ECO:0000313" key="1">
    <source>
        <dbReference type="EMBL" id="GAA0595688.1"/>
    </source>
</evidence>
<sequence>MPNKTCTIDKLVTIPKEVEKVLSGGKTASRRNGIYADVGEIMELQGEKFKVEAVYPQYLGDITDEDAVKEGYADLESYQQAILSIHPGMRWSPKMRVWVHEYTSVH</sequence>